<dbReference type="InterPro" id="IPR016024">
    <property type="entry name" value="ARM-type_fold"/>
</dbReference>
<feature type="compositionally biased region" description="Polar residues" evidence="1">
    <location>
        <begin position="596"/>
        <end position="609"/>
    </location>
</feature>
<feature type="region of interest" description="Disordered" evidence="1">
    <location>
        <begin position="1408"/>
        <end position="1542"/>
    </location>
</feature>
<dbReference type="SUPFAM" id="SSF48371">
    <property type="entry name" value="ARM repeat"/>
    <property type="match status" value="1"/>
</dbReference>
<feature type="compositionally biased region" description="Polar residues" evidence="1">
    <location>
        <begin position="1463"/>
        <end position="1473"/>
    </location>
</feature>
<dbReference type="STRING" id="45351.A7SV85"/>
<organism evidence="2 3">
    <name type="scientific">Nematostella vectensis</name>
    <name type="common">Starlet sea anemone</name>
    <dbReference type="NCBI Taxonomy" id="45351"/>
    <lineage>
        <taxon>Eukaryota</taxon>
        <taxon>Metazoa</taxon>
        <taxon>Cnidaria</taxon>
        <taxon>Anthozoa</taxon>
        <taxon>Hexacorallia</taxon>
        <taxon>Actiniaria</taxon>
        <taxon>Edwardsiidae</taxon>
        <taxon>Nematostella</taxon>
    </lineage>
</organism>
<feature type="region of interest" description="Disordered" evidence="1">
    <location>
        <begin position="1126"/>
        <end position="1160"/>
    </location>
</feature>
<gene>
    <name evidence="2" type="ORF">NEMVEDRAFT_v1g217995</name>
</gene>
<dbReference type="InterPro" id="IPR024855">
    <property type="entry name" value="UNC79"/>
</dbReference>
<protein>
    <recommendedName>
        <fullName evidence="4">Protein unc-79 homolog</fullName>
    </recommendedName>
</protein>
<evidence type="ECO:0000313" key="3">
    <source>
        <dbReference type="Proteomes" id="UP000001593"/>
    </source>
</evidence>
<evidence type="ECO:0000256" key="1">
    <source>
        <dbReference type="SAM" id="MobiDB-lite"/>
    </source>
</evidence>
<dbReference type="PhylomeDB" id="A7SV85"/>
<evidence type="ECO:0008006" key="4">
    <source>
        <dbReference type="Google" id="ProtNLM"/>
    </source>
</evidence>
<accession>A7SV85</accession>
<name>A7SV85_NEMVE</name>
<reference evidence="2 3" key="1">
    <citation type="journal article" date="2007" name="Science">
        <title>Sea anemone genome reveals ancestral eumetazoan gene repertoire and genomic organization.</title>
        <authorList>
            <person name="Putnam N.H."/>
            <person name="Srivastava M."/>
            <person name="Hellsten U."/>
            <person name="Dirks B."/>
            <person name="Chapman J."/>
            <person name="Salamov A."/>
            <person name="Terry A."/>
            <person name="Shapiro H."/>
            <person name="Lindquist E."/>
            <person name="Kapitonov V.V."/>
            <person name="Jurka J."/>
            <person name="Genikhovich G."/>
            <person name="Grigoriev I.V."/>
            <person name="Lucas S.M."/>
            <person name="Steele R.E."/>
            <person name="Finnerty J.R."/>
            <person name="Technau U."/>
            <person name="Martindale M.Q."/>
            <person name="Rokhsar D.S."/>
        </authorList>
    </citation>
    <scope>NUCLEOTIDE SEQUENCE [LARGE SCALE GENOMIC DNA]</scope>
    <source>
        <strain evidence="3">CH2 X CH6</strain>
    </source>
</reference>
<dbReference type="Gene3D" id="1.25.10.10">
    <property type="entry name" value="Leucine-rich Repeat Variant"/>
    <property type="match status" value="1"/>
</dbReference>
<dbReference type="HOGENOM" id="CLU_000485_0_0_1"/>
<dbReference type="OMA" id="GKERRWM"/>
<dbReference type="Proteomes" id="UP000001593">
    <property type="component" value="Unassembled WGS sequence"/>
</dbReference>
<dbReference type="InterPro" id="IPR011989">
    <property type="entry name" value="ARM-like"/>
</dbReference>
<dbReference type="eggNOG" id="KOG3685">
    <property type="taxonomic scope" value="Eukaryota"/>
</dbReference>
<dbReference type="PANTHER" id="PTHR21696">
    <property type="entry name" value="PROTEIN UNC-79 HOMOLOG"/>
    <property type="match status" value="1"/>
</dbReference>
<feature type="compositionally biased region" description="Polar residues" evidence="1">
    <location>
        <begin position="1433"/>
        <end position="1449"/>
    </location>
</feature>
<feature type="region of interest" description="Disordered" evidence="1">
    <location>
        <begin position="594"/>
        <end position="619"/>
    </location>
</feature>
<dbReference type="PANTHER" id="PTHR21696:SF2">
    <property type="entry name" value="PROTEIN UNC-79 HOMOLOG"/>
    <property type="match status" value="1"/>
</dbReference>
<feature type="region of interest" description="Disordered" evidence="1">
    <location>
        <begin position="1178"/>
        <end position="1212"/>
    </location>
</feature>
<feature type="region of interest" description="Disordered" evidence="1">
    <location>
        <begin position="773"/>
        <end position="804"/>
    </location>
</feature>
<sequence>MAYADLYHALVKLARVVPVVELGGEAFAKSILSIMASLIPFLPKDQLNSLPLTLAINLATWPETMHFMILNLLCGYVMPTVLYLLHPPPGRPSYASLACPSLIMTVLQHCPDSKQQAQFVEALMQCKPDVCMDLLAVVAYGPQPILNSAGQILLHYFPLWTQGGADDWQYVYESWFPSKCQNKDCLSPNQGHCAYICYDACYAAKNCDIPPPAFICAKCNEEAENELADCPEFLVKTVQPLGPVPTKCQGPSCKGQGKPSAVMCFSPECATLNRKRGAALCQECNVLYHENEKGGARHVVQTLFPDPWSMEGCDQAYATEAVVRLLREAKPCQGTRCEAMGLAGDVLRLEQVDDEIDNDINNRRMLSRFGIWLLVGICSDPTKCESPERLGRLVAMVIAWIDTTSSLMRDYVGELLKRLASQHASKWLSAVRDDKMELFCACISPSPPEYARVGTCWDALTSTVRQYVEGLHRICCLIPFDLLNIEVWETVMPLWMDAIKADVPPEDLPKFKVLLCKLFDPLLSPFKWPAEISLGFVKKAVESSNHTQLVQGLSWLQMLSTEEVIIKVHMLTNMFLKAIQSYTEFPESVPTMFPFPQSQAPQTNETPGSPDTPPVSAASTNMSADLTEVNTPLSSFILMLDLLVKQVQLQFQRERRMLSAAEREEIKKLINMMLDVTWTGAHGDHSITCQQCEMVAVWFKLAHMLLESVFPPGEVAAEDTLHAVAYGSIVRGSSSSKGASFRSTGSRHSVQIASETIEEEVFFETVTANTNASANGSDSYQGDLDSEGLANQGDGQTDSADSGVASMRGGNGIGSWRSGSSSVSWNAVFENNPHLQLLIGLLKELPKQEDHIVQLNVLKCLQVLVLRGDYLRVAMEAEPDFLAYLQEIFFIPNLWELLQAEHSDLSEIATRILLHCICLPYGAEKLCDNVESAFTEHDWRVRFAGVEKVTVLARFLEKENVKSNNIAMSALAQCFTFLVGAVEDVCTPVSTRAIAMLDTIKASALKILYSCIEHQYDAMPKDRLLLIHTCRILHRILPHYTPLCGMFFIGRFKHLLIENADYVSFGSPKIRSSAGAASNYVSPSSEVHTPLESVTDSGKRPGEHYLFLLVTLFHSDMEISIRSSSGESISYNKQPPASDGNSTGGSGRQRRTGGFGQMTSDLSDRMFLGGRVQNNLPTVIEEGDSEKGDKESQRLSHASEDSSLSQEANQAVADSGNLEAAATHQLVTLVMDFLAYPGANKNSKRGQFVQTQSFEVVTMSNYLGVLMGYDIKVGEFTGDPRRLRSFPVFHAYMSGIVQVLDQNQEWGGELLNLTLQLLLFCAAPRPMNRTQAPDFTLIRLPPPMRRIWLLAVLIILYKYPFHEDSHRRDTRNLIAVVLNTLESQNHKCPGPRSAQVKRQSLSLLDLDTLNPDDGCAARPDTPSSPRARKFGETSRTSPTNKERLSTGSSADLIDKPSDDEPTTSRTAIESKSQPFALHETSFVGPFNKPMTSTPMLELSPTSGPGGSNSGEEGGESRPLIDGGAEKKLKRVSIDSTSSKDTKESVEGILSLGLEDTTRKPSRPKLLTGMSFRSMDRSLEKSLDRLGDLVDKEPELQDIDLDSCPECGASLEEFEEETLNLSIVVLSTYVHQSPSMAMPYLLKMLECVGSDVLIPGSTTEVAKQFLRCVLIKLAPNGIFSELFRTAFRSDDTLLKAVAYALNDFSAFDQMSPIAYLLEDILGFRTLGDRVMVLLANLATYFKHASKEPTSAWQSQLAHFENFFRKLPSVLPENSDFSPAFHIMSEILTAANSSFKVLLQPFSVVVTFSINKGSFHLQDLLDLCSKCNETFPKERDKLFLTRAVVTELMHAVRFRSYLPDLNLQSILQFLAIDAGSRITFGGDGDHTEYSLPFGSRTRAMDCMQPYYGEAIEFIRDWNFTSKSSNENRRLSEPNLNFDTVPIHLKASVAQLAALELTKQPKSGKLYTKALSWLKSPPTPSQLG</sequence>
<dbReference type="InParanoid" id="A7SV85"/>
<dbReference type="EMBL" id="DS469828">
    <property type="protein sequence ID" value="EDO32376.1"/>
    <property type="molecule type" value="Genomic_DNA"/>
</dbReference>
<proteinExistence type="predicted"/>
<keyword evidence="3" id="KW-1185">Reference proteome</keyword>
<evidence type="ECO:0000313" key="2">
    <source>
        <dbReference type="EMBL" id="EDO32376.1"/>
    </source>
</evidence>
<dbReference type="eggNOG" id="KOG4820">
    <property type="taxonomic scope" value="Eukaryota"/>
</dbReference>
<dbReference type="Pfam" id="PF14776">
    <property type="entry name" value="UNC-79"/>
    <property type="match status" value="1"/>
</dbReference>
<feature type="compositionally biased region" description="Basic and acidic residues" evidence="1">
    <location>
        <begin position="1185"/>
        <end position="1200"/>
    </location>
</feature>